<feature type="coiled-coil region" evidence="1">
    <location>
        <begin position="133"/>
        <end position="160"/>
    </location>
</feature>
<evidence type="ECO:0000256" key="1">
    <source>
        <dbReference type="SAM" id="Coils"/>
    </source>
</evidence>
<feature type="compositionally biased region" description="Polar residues" evidence="2">
    <location>
        <begin position="87"/>
        <end position="104"/>
    </location>
</feature>
<dbReference type="EMBL" id="KZ679012">
    <property type="protein sequence ID" value="PSS16883.1"/>
    <property type="molecule type" value="Genomic_DNA"/>
</dbReference>
<sequence>MSSSSSSSNSQTQNNNMKNGMPVSGGGVHASRRDDHVRELKKLLDRGDAAAIVKKGLAMKVAEAARGILTIVIRAATVNADNKSDGKVNTITFATPSPSSSPQGLQAKYPTPARANPKIKFVGRATNWHGPGVEDLRKTLKEERGLLLACERKRQREEERDAAEWEMVENDGEEEWIKV</sequence>
<feature type="region of interest" description="Disordered" evidence="2">
    <location>
        <begin position="1"/>
        <end position="34"/>
    </location>
</feature>
<name>A0A2T3B0I6_AMORE</name>
<dbReference type="InParanoid" id="A0A2T3B0I6"/>
<feature type="region of interest" description="Disordered" evidence="2">
    <location>
        <begin position="84"/>
        <end position="111"/>
    </location>
</feature>
<reference evidence="3 4" key="1">
    <citation type="journal article" date="2018" name="New Phytol.">
        <title>Comparative genomics and transcriptomics depict ericoid mycorrhizal fungi as versatile saprotrophs and plant mutualists.</title>
        <authorList>
            <person name="Martino E."/>
            <person name="Morin E."/>
            <person name="Grelet G.A."/>
            <person name="Kuo A."/>
            <person name="Kohler A."/>
            <person name="Daghino S."/>
            <person name="Barry K.W."/>
            <person name="Cichocki N."/>
            <person name="Clum A."/>
            <person name="Dockter R.B."/>
            <person name="Hainaut M."/>
            <person name="Kuo R.C."/>
            <person name="LaButti K."/>
            <person name="Lindahl B.D."/>
            <person name="Lindquist E.A."/>
            <person name="Lipzen A."/>
            <person name="Khouja H.R."/>
            <person name="Magnuson J."/>
            <person name="Murat C."/>
            <person name="Ohm R.A."/>
            <person name="Singer S.W."/>
            <person name="Spatafora J.W."/>
            <person name="Wang M."/>
            <person name="Veneault-Fourrey C."/>
            <person name="Henrissat B."/>
            <person name="Grigoriev I.V."/>
            <person name="Martin F.M."/>
            <person name="Perotto S."/>
        </authorList>
    </citation>
    <scope>NUCLEOTIDE SEQUENCE [LARGE SCALE GENOMIC DNA]</scope>
    <source>
        <strain evidence="3 4">ATCC 22711</strain>
    </source>
</reference>
<organism evidence="3 4">
    <name type="scientific">Amorphotheca resinae ATCC 22711</name>
    <dbReference type="NCBI Taxonomy" id="857342"/>
    <lineage>
        <taxon>Eukaryota</taxon>
        <taxon>Fungi</taxon>
        <taxon>Dikarya</taxon>
        <taxon>Ascomycota</taxon>
        <taxon>Pezizomycotina</taxon>
        <taxon>Leotiomycetes</taxon>
        <taxon>Helotiales</taxon>
        <taxon>Amorphothecaceae</taxon>
        <taxon>Amorphotheca</taxon>
    </lineage>
</organism>
<evidence type="ECO:0000313" key="4">
    <source>
        <dbReference type="Proteomes" id="UP000241818"/>
    </source>
</evidence>
<dbReference type="GeneID" id="36576867"/>
<keyword evidence="4" id="KW-1185">Reference proteome</keyword>
<dbReference type="AlphaFoldDB" id="A0A2T3B0I6"/>
<protein>
    <submittedName>
        <fullName evidence="3">Uncharacterized protein</fullName>
    </submittedName>
</protein>
<keyword evidence="1" id="KW-0175">Coiled coil</keyword>
<gene>
    <name evidence="3" type="ORF">M430DRAFT_59282</name>
</gene>
<feature type="compositionally biased region" description="Low complexity" evidence="2">
    <location>
        <begin position="1"/>
        <end position="16"/>
    </location>
</feature>
<proteinExistence type="predicted"/>
<evidence type="ECO:0000256" key="2">
    <source>
        <dbReference type="SAM" id="MobiDB-lite"/>
    </source>
</evidence>
<dbReference type="RefSeq" id="XP_024720391.1">
    <property type="nucleotide sequence ID" value="XM_024868786.1"/>
</dbReference>
<evidence type="ECO:0000313" key="3">
    <source>
        <dbReference type="EMBL" id="PSS16883.1"/>
    </source>
</evidence>
<accession>A0A2T3B0I6</accession>
<dbReference type="Proteomes" id="UP000241818">
    <property type="component" value="Unassembled WGS sequence"/>
</dbReference>